<dbReference type="InterPro" id="IPR036915">
    <property type="entry name" value="Cyclin-like_sf"/>
</dbReference>
<dbReference type="InterPro" id="IPR006671">
    <property type="entry name" value="Cyclin_N"/>
</dbReference>
<evidence type="ECO:0000313" key="4">
    <source>
        <dbReference type="Ensembl" id="ENSMMOP00000028847.1"/>
    </source>
</evidence>
<feature type="domain" description="Cyclin-like" evidence="3">
    <location>
        <begin position="51"/>
        <end position="135"/>
    </location>
</feature>
<dbReference type="SUPFAM" id="SSF47954">
    <property type="entry name" value="Cyclin-like"/>
    <property type="match status" value="2"/>
</dbReference>
<dbReference type="SMART" id="SM00385">
    <property type="entry name" value="CYCLIN"/>
    <property type="match status" value="1"/>
</dbReference>
<dbReference type="Gene3D" id="1.10.472.10">
    <property type="entry name" value="Cyclin-like"/>
    <property type="match status" value="2"/>
</dbReference>
<reference evidence="4" key="2">
    <citation type="submission" date="2025-09" db="UniProtKB">
        <authorList>
            <consortium name="Ensembl"/>
        </authorList>
    </citation>
    <scope>IDENTIFICATION</scope>
</reference>
<comment type="similarity">
    <text evidence="2">Belongs to the cyclin family.</text>
</comment>
<protein>
    <recommendedName>
        <fullName evidence="3">Cyclin-like domain-containing protein</fullName>
    </recommendedName>
</protein>
<dbReference type="InterPro" id="IPR013763">
    <property type="entry name" value="Cyclin-like_dom"/>
</dbReference>
<name>A0A3Q4C0X4_MOLML</name>
<keyword evidence="2" id="KW-0195">Cyclin</keyword>
<evidence type="ECO:0000259" key="3">
    <source>
        <dbReference type="SMART" id="SM00385"/>
    </source>
</evidence>
<sequence length="282" mass="31262">MDGFMFNVVLRAASDNTVTHDPRTLHRLTATEEACPVPPSIKPFVRTTLADWMFQVCEEQKCEEEVFPQAVHYLDSYLSRFPVQTSELQLLAAVCMLLASKMRETVHLSASKLSIYTDIAFPVSEILQWEVLVVSRLDWCLASVVPSDFLEPILHALPVVRPHHRPNIRRHVHSYIALAATGKFSAFLPSTVACACVSVATQTLKLVDAAVTPDNVVRFLANLLSIDLSPVLLCYEQLGSVLEKRLPSCFQSSVCRSGTHSSEISDTSADIQEVVLTPVISR</sequence>
<evidence type="ECO:0000256" key="1">
    <source>
        <dbReference type="ARBA" id="ARBA00003222"/>
    </source>
</evidence>
<dbReference type="FunFam" id="1.10.472.10:FF:000003">
    <property type="entry name" value="G1/S-specific cyclin-D2"/>
    <property type="match status" value="1"/>
</dbReference>
<dbReference type="Proteomes" id="UP000261620">
    <property type="component" value="Unplaced"/>
</dbReference>
<dbReference type="STRING" id="94237.ENSMMOP00000028847"/>
<organism evidence="4 5">
    <name type="scientific">Mola mola</name>
    <name type="common">Ocean sunfish</name>
    <name type="synonym">Tetraodon mola</name>
    <dbReference type="NCBI Taxonomy" id="94237"/>
    <lineage>
        <taxon>Eukaryota</taxon>
        <taxon>Metazoa</taxon>
        <taxon>Chordata</taxon>
        <taxon>Craniata</taxon>
        <taxon>Vertebrata</taxon>
        <taxon>Euteleostomi</taxon>
        <taxon>Actinopterygii</taxon>
        <taxon>Neopterygii</taxon>
        <taxon>Teleostei</taxon>
        <taxon>Neoteleostei</taxon>
        <taxon>Acanthomorphata</taxon>
        <taxon>Eupercaria</taxon>
        <taxon>Tetraodontiformes</taxon>
        <taxon>Molidae</taxon>
        <taxon>Mola</taxon>
    </lineage>
</organism>
<dbReference type="OMA" id="RILTVWM"/>
<keyword evidence="5" id="KW-1185">Reference proteome</keyword>
<proteinExistence type="inferred from homology"/>
<accession>A0A3Q4C0X4</accession>
<evidence type="ECO:0000256" key="2">
    <source>
        <dbReference type="RuleBase" id="RU000383"/>
    </source>
</evidence>
<reference evidence="4" key="1">
    <citation type="submission" date="2025-08" db="UniProtKB">
        <authorList>
            <consortium name="Ensembl"/>
        </authorList>
    </citation>
    <scope>IDENTIFICATION</scope>
</reference>
<dbReference type="Ensembl" id="ENSMMOT00000029334.1">
    <property type="protein sequence ID" value="ENSMMOP00000028847.1"/>
    <property type="gene ID" value="ENSMMOG00000021767.1"/>
</dbReference>
<evidence type="ECO:0000313" key="5">
    <source>
        <dbReference type="Proteomes" id="UP000261620"/>
    </source>
</evidence>
<dbReference type="CDD" id="cd20516">
    <property type="entry name" value="CYCLIN_CCND_rpt2"/>
    <property type="match status" value="1"/>
</dbReference>
<comment type="function">
    <text evidence="1">Essential for the control of the cell cycle at the G2/M (mitosis) transition.</text>
</comment>
<dbReference type="InterPro" id="IPR039361">
    <property type="entry name" value="Cyclin"/>
</dbReference>
<dbReference type="PANTHER" id="PTHR10177">
    <property type="entry name" value="CYCLINS"/>
    <property type="match status" value="1"/>
</dbReference>
<dbReference type="AlphaFoldDB" id="A0A3Q4C0X4"/>
<dbReference type="Pfam" id="PF00134">
    <property type="entry name" value="Cyclin_N"/>
    <property type="match status" value="1"/>
</dbReference>